<dbReference type="Proteomes" id="UP000013963">
    <property type="component" value="Chromosome"/>
</dbReference>
<proteinExistence type="predicted"/>
<organism evidence="2 3">
    <name type="scientific">Spiroplasma syrphidicola EA-1</name>
    <dbReference type="NCBI Taxonomy" id="1276229"/>
    <lineage>
        <taxon>Bacteria</taxon>
        <taxon>Bacillati</taxon>
        <taxon>Mycoplasmatota</taxon>
        <taxon>Mollicutes</taxon>
        <taxon>Entomoplasmatales</taxon>
        <taxon>Spiroplasmataceae</taxon>
        <taxon>Spiroplasma</taxon>
    </lineage>
</organism>
<accession>R4U4U1</accession>
<dbReference type="EMBL" id="CP005078">
    <property type="protein sequence ID" value="AGM26497.1"/>
    <property type="molecule type" value="Genomic_DNA"/>
</dbReference>
<dbReference type="PROSITE" id="PS51482">
    <property type="entry name" value="DEGV"/>
    <property type="match status" value="1"/>
</dbReference>
<dbReference type="Gene3D" id="3.30.1180.10">
    <property type="match status" value="1"/>
</dbReference>
<dbReference type="RefSeq" id="WP_016341137.1">
    <property type="nucleotide sequence ID" value="NC_021284.1"/>
</dbReference>
<dbReference type="PANTHER" id="PTHR33434:SF2">
    <property type="entry name" value="FATTY ACID-BINDING PROTEIN TM_1468"/>
    <property type="match status" value="1"/>
</dbReference>
<dbReference type="GO" id="GO:0008289">
    <property type="term" value="F:lipid binding"/>
    <property type="evidence" value="ECO:0007669"/>
    <property type="project" value="UniProtKB-KW"/>
</dbReference>
<dbReference type="SUPFAM" id="SSF82549">
    <property type="entry name" value="DAK1/DegV-like"/>
    <property type="match status" value="1"/>
</dbReference>
<dbReference type="AlphaFoldDB" id="R4U4U1"/>
<sequence length="287" mass="32406">MSKKIAILTDSSAGFTDKEAKKYGIFVLPLHIILDNEIDIYDTEENREKFNFIETVRSGITKTSQASNGELMQKYDEILKDYDEIIHYPIAEKLSSQYATAYTISHEEDYKGKVHVVRNHTAAFALKNLVIYAQSLVEENKTVEEIIAKTNEFEKESYMAMIPGSVDRLAKGGRVGKILISLISLLKIKVLIQWGETPKKIGTSRTINSLIETLVESFKNFASKIKETYQIFVLKTAECSPKVWDSTVQKLSELNVSYKVEDIAPIFLAHAGLDTIAVIALPQKYLK</sequence>
<keyword evidence="1" id="KW-0446">Lipid-binding</keyword>
<dbReference type="InterPro" id="IPR003797">
    <property type="entry name" value="DegV"/>
</dbReference>
<protein>
    <submittedName>
        <fullName evidence="2">DegV family protein</fullName>
    </submittedName>
</protein>
<evidence type="ECO:0000313" key="3">
    <source>
        <dbReference type="Proteomes" id="UP000013963"/>
    </source>
</evidence>
<name>R4U4U1_9MOLU</name>
<dbReference type="NCBIfam" id="TIGR00762">
    <property type="entry name" value="DegV"/>
    <property type="match status" value="1"/>
</dbReference>
<dbReference type="InterPro" id="IPR050270">
    <property type="entry name" value="DegV_domain_contain"/>
</dbReference>
<dbReference type="InterPro" id="IPR043168">
    <property type="entry name" value="DegV_C"/>
</dbReference>
<dbReference type="eggNOG" id="COG1307">
    <property type="taxonomic scope" value="Bacteria"/>
</dbReference>
<dbReference type="HOGENOM" id="CLU_048251_3_0_14"/>
<gene>
    <name evidence="2" type="primary">degV2</name>
    <name evidence="2" type="ORF">SSYRP_v1c09080</name>
</gene>
<dbReference type="KEGG" id="ssyr:SSYRP_v1c09080"/>
<dbReference type="Gene3D" id="3.40.50.10170">
    <property type="match status" value="1"/>
</dbReference>
<reference evidence="2 3" key="1">
    <citation type="journal article" date="2013" name="Genome Biol. Evol.">
        <title>Complete genomes of two dipteran-associated spiroplasmas provided insights into the origin, dynamics, and impacts of viral invasion in spiroplasma.</title>
        <authorList>
            <person name="Ku C."/>
            <person name="Lo W.S."/>
            <person name="Chen L.L."/>
            <person name="Kuo C.H."/>
        </authorList>
    </citation>
    <scope>NUCLEOTIDE SEQUENCE [LARGE SCALE GENOMIC DNA]</scope>
    <source>
        <strain evidence="2">EA-1</strain>
    </source>
</reference>
<evidence type="ECO:0000256" key="1">
    <source>
        <dbReference type="ARBA" id="ARBA00023121"/>
    </source>
</evidence>
<dbReference type="STRING" id="1276229.SSYRP_v1c09080"/>
<dbReference type="OrthoDB" id="391635at2"/>
<dbReference type="Pfam" id="PF02645">
    <property type="entry name" value="DegV"/>
    <property type="match status" value="1"/>
</dbReference>
<evidence type="ECO:0000313" key="2">
    <source>
        <dbReference type="EMBL" id="AGM26497.1"/>
    </source>
</evidence>
<keyword evidence="3" id="KW-1185">Reference proteome</keyword>
<dbReference type="PATRIC" id="fig|1276229.3.peg.902"/>
<dbReference type="PANTHER" id="PTHR33434">
    <property type="entry name" value="DEGV DOMAIN-CONTAINING PROTEIN DR_1986-RELATED"/>
    <property type="match status" value="1"/>
</dbReference>